<dbReference type="EMBL" id="CAJVPZ010068521">
    <property type="protein sequence ID" value="CAG8798134.1"/>
    <property type="molecule type" value="Genomic_DNA"/>
</dbReference>
<dbReference type="GO" id="GO:0004672">
    <property type="term" value="F:protein kinase activity"/>
    <property type="evidence" value="ECO:0007669"/>
    <property type="project" value="InterPro"/>
</dbReference>
<dbReference type="AlphaFoldDB" id="A0A9N9JYI3"/>
<sequence>MLKKWFDDAIQQQHISKFDYDEFETLEKIGEGGFGTVYKAEWKFNGLSVVLKRLKDNVFQEFVQE</sequence>
<dbReference type="InterPro" id="IPR000719">
    <property type="entry name" value="Prot_kinase_dom"/>
</dbReference>
<dbReference type="SUPFAM" id="SSF56112">
    <property type="entry name" value="Protein kinase-like (PK-like)"/>
    <property type="match status" value="1"/>
</dbReference>
<reference evidence="3" key="1">
    <citation type="submission" date="2021-06" db="EMBL/GenBank/DDBJ databases">
        <authorList>
            <person name="Kallberg Y."/>
            <person name="Tangrot J."/>
            <person name="Rosling A."/>
        </authorList>
    </citation>
    <scope>NUCLEOTIDE SEQUENCE</scope>
    <source>
        <strain evidence="3">IN212</strain>
    </source>
</reference>
<evidence type="ECO:0000259" key="2">
    <source>
        <dbReference type="PROSITE" id="PS50011"/>
    </source>
</evidence>
<organism evidence="3 4">
    <name type="scientific">Racocetra fulgida</name>
    <dbReference type="NCBI Taxonomy" id="60492"/>
    <lineage>
        <taxon>Eukaryota</taxon>
        <taxon>Fungi</taxon>
        <taxon>Fungi incertae sedis</taxon>
        <taxon>Mucoromycota</taxon>
        <taxon>Glomeromycotina</taxon>
        <taxon>Glomeromycetes</taxon>
        <taxon>Diversisporales</taxon>
        <taxon>Gigasporaceae</taxon>
        <taxon>Racocetra</taxon>
    </lineage>
</organism>
<evidence type="ECO:0000256" key="1">
    <source>
        <dbReference type="PROSITE-ProRule" id="PRU10141"/>
    </source>
</evidence>
<keyword evidence="1" id="KW-0067">ATP-binding</keyword>
<dbReference type="PROSITE" id="PS00107">
    <property type="entry name" value="PROTEIN_KINASE_ATP"/>
    <property type="match status" value="1"/>
</dbReference>
<evidence type="ECO:0000313" key="4">
    <source>
        <dbReference type="Proteomes" id="UP000789396"/>
    </source>
</evidence>
<gene>
    <name evidence="3" type="ORF">RFULGI_LOCUS17445</name>
</gene>
<evidence type="ECO:0000313" key="3">
    <source>
        <dbReference type="EMBL" id="CAG8798134.1"/>
    </source>
</evidence>
<keyword evidence="1" id="KW-0547">Nucleotide-binding</keyword>
<proteinExistence type="predicted"/>
<dbReference type="OrthoDB" id="2441994at2759"/>
<feature type="non-terminal residue" evidence="3">
    <location>
        <position position="65"/>
    </location>
</feature>
<dbReference type="GO" id="GO:0005524">
    <property type="term" value="F:ATP binding"/>
    <property type="evidence" value="ECO:0007669"/>
    <property type="project" value="UniProtKB-UniRule"/>
</dbReference>
<comment type="caution">
    <text evidence="3">The sequence shown here is derived from an EMBL/GenBank/DDBJ whole genome shotgun (WGS) entry which is preliminary data.</text>
</comment>
<dbReference type="Gene3D" id="3.30.200.20">
    <property type="entry name" value="Phosphorylase Kinase, domain 1"/>
    <property type="match status" value="1"/>
</dbReference>
<accession>A0A9N9JYI3</accession>
<dbReference type="InterPro" id="IPR011009">
    <property type="entry name" value="Kinase-like_dom_sf"/>
</dbReference>
<dbReference type="InterPro" id="IPR017441">
    <property type="entry name" value="Protein_kinase_ATP_BS"/>
</dbReference>
<protein>
    <submittedName>
        <fullName evidence="3">2932_t:CDS:1</fullName>
    </submittedName>
</protein>
<keyword evidence="4" id="KW-1185">Reference proteome</keyword>
<name>A0A9N9JYI3_9GLOM</name>
<feature type="domain" description="Protein kinase" evidence="2">
    <location>
        <begin position="23"/>
        <end position="65"/>
    </location>
</feature>
<dbReference type="PROSITE" id="PS50011">
    <property type="entry name" value="PROTEIN_KINASE_DOM"/>
    <property type="match status" value="1"/>
</dbReference>
<feature type="binding site" evidence="1">
    <location>
        <position position="52"/>
    </location>
    <ligand>
        <name>ATP</name>
        <dbReference type="ChEBI" id="CHEBI:30616"/>
    </ligand>
</feature>
<dbReference type="Proteomes" id="UP000789396">
    <property type="component" value="Unassembled WGS sequence"/>
</dbReference>